<evidence type="ECO:0000313" key="1">
    <source>
        <dbReference type="EMBL" id="KZS93416.1"/>
    </source>
</evidence>
<dbReference type="AlphaFoldDB" id="A0A164UP78"/>
<protein>
    <submittedName>
        <fullName evidence="1">Uncharacterized protein</fullName>
    </submittedName>
</protein>
<keyword evidence="2" id="KW-1185">Reference proteome</keyword>
<dbReference type="Proteomes" id="UP000076722">
    <property type="component" value="Unassembled WGS sequence"/>
</dbReference>
<proteinExistence type="predicted"/>
<dbReference type="OrthoDB" id="2571149at2759"/>
<gene>
    <name evidence="1" type="ORF">SISNIDRAFT_495541</name>
</gene>
<organism evidence="1 2">
    <name type="scientific">Sistotremastrum niveocremeum HHB9708</name>
    <dbReference type="NCBI Taxonomy" id="1314777"/>
    <lineage>
        <taxon>Eukaryota</taxon>
        <taxon>Fungi</taxon>
        <taxon>Dikarya</taxon>
        <taxon>Basidiomycota</taxon>
        <taxon>Agaricomycotina</taxon>
        <taxon>Agaricomycetes</taxon>
        <taxon>Sistotremastrales</taxon>
        <taxon>Sistotremastraceae</taxon>
        <taxon>Sertulicium</taxon>
        <taxon>Sertulicium niveocremeum</taxon>
    </lineage>
</organism>
<evidence type="ECO:0000313" key="2">
    <source>
        <dbReference type="Proteomes" id="UP000076722"/>
    </source>
</evidence>
<dbReference type="EMBL" id="KV419407">
    <property type="protein sequence ID" value="KZS93416.1"/>
    <property type="molecule type" value="Genomic_DNA"/>
</dbReference>
<sequence>MTSLQGLEPPLKSILHRERIAQLIAPLRRVRPRVPFFKLVAHRRPTLWALYRGLLRNAPHSQVRWRVATMFRQKRSETSPAATKTFLTRMHEWLDLFIQCKRGDDRLNSVMQRYGRMIAAKREKVQMMGIMVNEFKWLDKLRNRPIMTGGYLRASYFNPPLPRLNPQPDKLSMMIRARRLARFRRVGRAQSFAEAMSLLRVERMFEDRLETTAKEFGQKFRSVFRPREAWAAPINVATAELNRSFAADEARKRMTYTPQMLETIKQARRNKIVNKRRERFNARTGFYSARIMTRMRKGPPAPVLAMMTEEEKRDDATARSPSQRGYVRRVKQKLGMRVDPQSYDVEEGAPGNRERLELEAKKIEEFNEWKRGVAEKPDLS</sequence>
<dbReference type="STRING" id="1314777.A0A164UP78"/>
<accession>A0A164UP78</accession>
<name>A0A164UP78_9AGAM</name>
<reference evidence="1 2" key="1">
    <citation type="journal article" date="2016" name="Mol. Biol. Evol.">
        <title>Comparative Genomics of Early-Diverging Mushroom-Forming Fungi Provides Insights into the Origins of Lignocellulose Decay Capabilities.</title>
        <authorList>
            <person name="Nagy L.G."/>
            <person name="Riley R."/>
            <person name="Tritt A."/>
            <person name="Adam C."/>
            <person name="Daum C."/>
            <person name="Floudas D."/>
            <person name="Sun H."/>
            <person name="Yadav J.S."/>
            <person name="Pangilinan J."/>
            <person name="Larsson K.H."/>
            <person name="Matsuura K."/>
            <person name="Barry K."/>
            <person name="Labutti K."/>
            <person name="Kuo R."/>
            <person name="Ohm R.A."/>
            <person name="Bhattacharya S.S."/>
            <person name="Shirouzu T."/>
            <person name="Yoshinaga Y."/>
            <person name="Martin F.M."/>
            <person name="Grigoriev I.V."/>
            <person name="Hibbett D.S."/>
        </authorList>
    </citation>
    <scope>NUCLEOTIDE SEQUENCE [LARGE SCALE GENOMIC DNA]</scope>
    <source>
        <strain evidence="1 2">HHB9708</strain>
    </source>
</reference>